<dbReference type="AlphaFoldDB" id="A0A7J7NCE8"/>
<dbReference type="Gene3D" id="3.40.50.720">
    <property type="entry name" value="NAD(P)-binding Rossmann-like Domain"/>
    <property type="match status" value="1"/>
</dbReference>
<evidence type="ECO:0000256" key="1">
    <source>
        <dbReference type="ARBA" id="ARBA00023002"/>
    </source>
</evidence>
<gene>
    <name evidence="3" type="ORF">GIB67_017030</name>
</gene>
<dbReference type="InterPro" id="IPR050425">
    <property type="entry name" value="NAD(P)_dehydrat-like"/>
</dbReference>
<dbReference type="SUPFAM" id="SSF51735">
    <property type="entry name" value="NAD(P)-binding Rossmann-fold domains"/>
    <property type="match status" value="1"/>
</dbReference>
<comment type="caution">
    <text evidence="3">The sequence shown here is derived from an EMBL/GenBank/DDBJ whole genome shotgun (WGS) entry which is preliminary data.</text>
</comment>
<dbReference type="InterPro" id="IPR036291">
    <property type="entry name" value="NAD(P)-bd_dom_sf"/>
</dbReference>
<dbReference type="GO" id="GO:0016616">
    <property type="term" value="F:oxidoreductase activity, acting on the CH-OH group of donors, NAD or NADP as acceptor"/>
    <property type="evidence" value="ECO:0007669"/>
    <property type="project" value="TreeGrafter"/>
</dbReference>
<keyword evidence="1" id="KW-0560">Oxidoreductase</keyword>
<protein>
    <recommendedName>
        <fullName evidence="2">NAD-dependent epimerase/dehydratase domain-containing protein</fullName>
    </recommendedName>
</protein>
<dbReference type="EMBL" id="JACGCM010000882">
    <property type="protein sequence ID" value="KAF6164827.1"/>
    <property type="molecule type" value="Genomic_DNA"/>
</dbReference>
<dbReference type="InterPro" id="IPR001509">
    <property type="entry name" value="Epimerase_deHydtase"/>
</dbReference>
<feature type="domain" description="NAD-dependent epimerase/dehydratase" evidence="2">
    <location>
        <begin position="9"/>
        <end position="138"/>
    </location>
</feature>
<dbReference type="PANTHER" id="PTHR10366:SF369">
    <property type="entry name" value="CINNAMOYL-COA REDUCTASE-LIKE PROTEIN"/>
    <property type="match status" value="1"/>
</dbReference>
<evidence type="ECO:0000313" key="3">
    <source>
        <dbReference type="EMBL" id="KAF6164827.1"/>
    </source>
</evidence>
<dbReference type="Pfam" id="PF01370">
    <property type="entry name" value="Epimerase"/>
    <property type="match status" value="1"/>
</dbReference>
<accession>A0A7J7NCE8</accession>
<proteinExistence type="predicted"/>
<reference evidence="3 4" key="1">
    <citation type="journal article" date="2020" name="IScience">
        <title>Genome Sequencing of the Endangered Kingdonia uniflora (Circaeasteraceae, Ranunculales) Reveals Potential Mechanisms of Evolutionary Specialization.</title>
        <authorList>
            <person name="Sun Y."/>
            <person name="Deng T."/>
            <person name="Zhang A."/>
            <person name="Moore M.J."/>
            <person name="Landis J.B."/>
            <person name="Lin N."/>
            <person name="Zhang H."/>
            <person name="Zhang X."/>
            <person name="Huang J."/>
            <person name="Zhang X."/>
            <person name="Sun H."/>
            <person name="Wang H."/>
        </authorList>
    </citation>
    <scope>NUCLEOTIDE SEQUENCE [LARGE SCALE GENOMIC DNA]</scope>
    <source>
        <strain evidence="3">TB1705</strain>
        <tissue evidence="3">Leaf</tissue>
    </source>
</reference>
<evidence type="ECO:0000313" key="4">
    <source>
        <dbReference type="Proteomes" id="UP000541444"/>
    </source>
</evidence>
<name>A0A7J7NCE8_9MAGN</name>
<dbReference type="OrthoDB" id="2735536at2759"/>
<dbReference type="Proteomes" id="UP000541444">
    <property type="component" value="Unassembled WGS sequence"/>
</dbReference>
<keyword evidence="4" id="KW-1185">Reference proteome</keyword>
<sequence length="192" mass="21351">MFKGEKKVVCVTGGSGFIGSYLVSLLLNRGYTVHATVQDLKDEKETKHLEALQGAETKLRLYQIDLLNYDSILAAINSTHGVFHVASPCTVDRVVDPERQLLDPAIKGTINVLKAAKESGVKRVVVTSSVSAITPSPTWPADVVKREECWTDTDYCKEKEVNFVSENLHIFRGNVSLIVGRKRRSRYKVLCD</sequence>
<dbReference type="PANTHER" id="PTHR10366">
    <property type="entry name" value="NAD DEPENDENT EPIMERASE/DEHYDRATASE"/>
    <property type="match status" value="1"/>
</dbReference>
<evidence type="ECO:0000259" key="2">
    <source>
        <dbReference type="Pfam" id="PF01370"/>
    </source>
</evidence>
<organism evidence="3 4">
    <name type="scientific">Kingdonia uniflora</name>
    <dbReference type="NCBI Taxonomy" id="39325"/>
    <lineage>
        <taxon>Eukaryota</taxon>
        <taxon>Viridiplantae</taxon>
        <taxon>Streptophyta</taxon>
        <taxon>Embryophyta</taxon>
        <taxon>Tracheophyta</taxon>
        <taxon>Spermatophyta</taxon>
        <taxon>Magnoliopsida</taxon>
        <taxon>Ranunculales</taxon>
        <taxon>Circaeasteraceae</taxon>
        <taxon>Kingdonia</taxon>
    </lineage>
</organism>